<dbReference type="EMBL" id="KV744841">
    <property type="protein sequence ID" value="OCK84267.1"/>
    <property type="molecule type" value="Genomic_DNA"/>
</dbReference>
<sequence length="152" mass="16890">MALIQELAGNGRLSNGLTQKINILGNIELSQTSGYRAGRRRESLPAALEPSSSAIHGETDKSLPNAACPKRADARLVGSLDDANMGSLTARKVSRRERRRLDWHHCVDEKSLNPMLRRVVDKAIDSKSKKYVTALADRPTDRLTVETFRLLR</sequence>
<proteinExistence type="predicted"/>
<feature type="compositionally biased region" description="Low complexity" evidence="1">
    <location>
        <begin position="45"/>
        <end position="54"/>
    </location>
</feature>
<gene>
    <name evidence="2" type="ORF">K432DRAFT_401314</name>
</gene>
<evidence type="ECO:0000313" key="2">
    <source>
        <dbReference type="EMBL" id="OCK84267.1"/>
    </source>
</evidence>
<feature type="region of interest" description="Disordered" evidence="1">
    <location>
        <begin position="45"/>
        <end position="67"/>
    </location>
</feature>
<evidence type="ECO:0000313" key="3">
    <source>
        <dbReference type="Proteomes" id="UP000250266"/>
    </source>
</evidence>
<keyword evidence="3" id="KW-1185">Reference proteome</keyword>
<dbReference type="AlphaFoldDB" id="A0A8E2EHU0"/>
<reference evidence="2 3" key="1">
    <citation type="journal article" date="2016" name="Nat. Commun.">
        <title>Ectomycorrhizal ecology is imprinted in the genome of the dominant symbiotic fungus Cenococcum geophilum.</title>
        <authorList>
            <consortium name="DOE Joint Genome Institute"/>
            <person name="Peter M."/>
            <person name="Kohler A."/>
            <person name="Ohm R.A."/>
            <person name="Kuo A."/>
            <person name="Krutzmann J."/>
            <person name="Morin E."/>
            <person name="Arend M."/>
            <person name="Barry K.W."/>
            <person name="Binder M."/>
            <person name="Choi C."/>
            <person name="Clum A."/>
            <person name="Copeland A."/>
            <person name="Grisel N."/>
            <person name="Haridas S."/>
            <person name="Kipfer T."/>
            <person name="LaButti K."/>
            <person name="Lindquist E."/>
            <person name="Lipzen A."/>
            <person name="Maire R."/>
            <person name="Meier B."/>
            <person name="Mihaltcheva S."/>
            <person name="Molinier V."/>
            <person name="Murat C."/>
            <person name="Poggeler S."/>
            <person name="Quandt C.A."/>
            <person name="Sperisen C."/>
            <person name="Tritt A."/>
            <person name="Tisserant E."/>
            <person name="Crous P.W."/>
            <person name="Henrissat B."/>
            <person name="Nehls U."/>
            <person name="Egli S."/>
            <person name="Spatafora J.W."/>
            <person name="Grigoriev I.V."/>
            <person name="Martin F.M."/>
        </authorList>
    </citation>
    <scope>NUCLEOTIDE SEQUENCE [LARGE SCALE GENOMIC DNA]</scope>
    <source>
        <strain evidence="2 3">CBS 459.81</strain>
    </source>
</reference>
<evidence type="ECO:0000256" key="1">
    <source>
        <dbReference type="SAM" id="MobiDB-lite"/>
    </source>
</evidence>
<organism evidence="2 3">
    <name type="scientific">Lepidopterella palustris CBS 459.81</name>
    <dbReference type="NCBI Taxonomy" id="1314670"/>
    <lineage>
        <taxon>Eukaryota</taxon>
        <taxon>Fungi</taxon>
        <taxon>Dikarya</taxon>
        <taxon>Ascomycota</taxon>
        <taxon>Pezizomycotina</taxon>
        <taxon>Dothideomycetes</taxon>
        <taxon>Pleosporomycetidae</taxon>
        <taxon>Mytilinidiales</taxon>
        <taxon>Argynnaceae</taxon>
        <taxon>Lepidopterella</taxon>
    </lineage>
</organism>
<dbReference type="Proteomes" id="UP000250266">
    <property type="component" value="Unassembled WGS sequence"/>
</dbReference>
<protein>
    <submittedName>
        <fullName evidence="2">Uncharacterized protein</fullName>
    </submittedName>
</protein>
<name>A0A8E2EHU0_9PEZI</name>
<accession>A0A8E2EHU0</accession>